<feature type="repeat" description="ANK" evidence="3">
    <location>
        <begin position="159"/>
        <end position="191"/>
    </location>
</feature>
<feature type="repeat" description="ANK" evidence="3">
    <location>
        <begin position="233"/>
        <end position="265"/>
    </location>
</feature>
<dbReference type="SMART" id="SM00248">
    <property type="entry name" value="ANK"/>
    <property type="match status" value="4"/>
</dbReference>
<keyword evidence="5" id="KW-1185">Reference proteome</keyword>
<dbReference type="Proteomes" id="UP001363151">
    <property type="component" value="Unassembled WGS sequence"/>
</dbReference>
<evidence type="ECO:0000256" key="1">
    <source>
        <dbReference type="ARBA" id="ARBA00022737"/>
    </source>
</evidence>
<keyword evidence="1" id="KW-0677">Repeat</keyword>
<name>A0ABR1GCE1_AURAN</name>
<evidence type="ECO:0000313" key="4">
    <source>
        <dbReference type="EMBL" id="KAK7253585.1"/>
    </source>
</evidence>
<proteinExistence type="predicted"/>
<dbReference type="InterPro" id="IPR036770">
    <property type="entry name" value="Ankyrin_rpt-contain_sf"/>
</dbReference>
<protein>
    <submittedName>
        <fullName evidence="4">Temperature-gated cation channel</fullName>
    </submittedName>
</protein>
<dbReference type="Gene3D" id="1.25.40.20">
    <property type="entry name" value="Ankyrin repeat-containing domain"/>
    <property type="match status" value="3"/>
</dbReference>
<reference evidence="4 5" key="1">
    <citation type="submission" date="2024-03" db="EMBL/GenBank/DDBJ databases">
        <title>Aureococcus anophagefferens CCMP1851 and Kratosvirus quantuckense: Draft genome of a second virus-susceptible host strain in the model system.</title>
        <authorList>
            <person name="Chase E."/>
            <person name="Truchon A.R."/>
            <person name="Schepens W."/>
            <person name="Wilhelm S.W."/>
        </authorList>
    </citation>
    <scope>NUCLEOTIDE SEQUENCE [LARGE SCALE GENOMIC DNA]</scope>
    <source>
        <strain evidence="4 5">CCMP1851</strain>
    </source>
</reference>
<feature type="repeat" description="ANK" evidence="3">
    <location>
        <begin position="266"/>
        <end position="298"/>
    </location>
</feature>
<dbReference type="PROSITE" id="PS50297">
    <property type="entry name" value="ANK_REP_REGION"/>
    <property type="match status" value="3"/>
</dbReference>
<dbReference type="Pfam" id="PF00023">
    <property type="entry name" value="Ank"/>
    <property type="match status" value="1"/>
</dbReference>
<sequence length="339" mass="37651">MAVAPDEWENLAIEADNASLEGKEADPDAIPNNAQAYAQQLKDQRNEIRKKELEDALATFALDPKAERRKNKKPFVCCCPGVRRFFGLCYFKNLHEAVIDGDTSTIISKLQNAQAKDARAIKRLGGVERTVHGKKHDGEENKDHFQGKAAALSNKYDKHGRTPLSLAVKEEREDIVDLLLSLQADPDMSEDLEHHPARLTGASPVMHAVLADLPGSILKLQSSHADFNLKNKHGMTAVMLACLSGDADLLEMLLEQGGDPEAKDKGGWTPLIYAAYGGNLECVKAILETGASKKTKDKHKHTAYDWAMYIRKNLKSFKHGQCEAYLEEFKPQLVLRRRG</sequence>
<dbReference type="PROSITE" id="PS50088">
    <property type="entry name" value="ANK_REPEAT"/>
    <property type="match status" value="3"/>
</dbReference>
<comment type="caution">
    <text evidence="4">The sequence shown here is derived from an EMBL/GenBank/DDBJ whole genome shotgun (WGS) entry which is preliminary data.</text>
</comment>
<evidence type="ECO:0000313" key="5">
    <source>
        <dbReference type="Proteomes" id="UP001363151"/>
    </source>
</evidence>
<keyword evidence="2 3" id="KW-0040">ANK repeat</keyword>
<dbReference type="Pfam" id="PF12796">
    <property type="entry name" value="Ank_2"/>
    <property type="match status" value="1"/>
</dbReference>
<organism evidence="4 5">
    <name type="scientific">Aureococcus anophagefferens</name>
    <name type="common">Harmful bloom alga</name>
    <dbReference type="NCBI Taxonomy" id="44056"/>
    <lineage>
        <taxon>Eukaryota</taxon>
        <taxon>Sar</taxon>
        <taxon>Stramenopiles</taxon>
        <taxon>Ochrophyta</taxon>
        <taxon>Pelagophyceae</taxon>
        <taxon>Pelagomonadales</taxon>
        <taxon>Pelagomonadaceae</taxon>
        <taxon>Aureococcus</taxon>
    </lineage>
</organism>
<accession>A0ABR1GCE1</accession>
<dbReference type="SUPFAM" id="SSF48403">
    <property type="entry name" value="Ankyrin repeat"/>
    <property type="match status" value="1"/>
</dbReference>
<gene>
    <name evidence="4" type="ORF">SO694_000011335</name>
</gene>
<evidence type="ECO:0000256" key="2">
    <source>
        <dbReference type="ARBA" id="ARBA00023043"/>
    </source>
</evidence>
<evidence type="ECO:0000256" key="3">
    <source>
        <dbReference type="PROSITE-ProRule" id="PRU00023"/>
    </source>
</evidence>
<dbReference type="InterPro" id="IPR002110">
    <property type="entry name" value="Ankyrin_rpt"/>
</dbReference>
<dbReference type="EMBL" id="JBBJCI010000035">
    <property type="protein sequence ID" value="KAK7253585.1"/>
    <property type="molecule type" value="Genomic_DNA"/>
</dbReference>
<dbReference type="PANTHER" id="PTHR24171">
    <property type="entry name" value="ANKYRIN REPEAT DOMAIN-CONTAINING PROTEIN 39-RELATED"/>
    <property type="match status" value="1"/>
</dbReference>